<dbReference type="Proteomes" id="UP001500416">
    <property type="component" value="Unassembled WGS sequence"/>
</dbReference>
<dbReference type="PANTHER" id="PTHR10098:SF108">
    <property type="entry name" value="TETRATRICOPEPTIDE REPEAT PROTEIN 28"/>
    <property type="match status" value="1"/>
</dbReference>
<dbReference type="SUPFAM" id="SSF48452">
    <property type="entry name" value="TPR-like"/>
    <property type="match status" value="2"/>
</dbReference>
<evidence type="ECO:0000256" key="1">
    <source>
        <dbReference type="SAM" id="MobiDB-lite"/>
    </source>
</evidence>
<evidence type="ECO:0000313" key="3">
    <source>
        <dbReference type="Proteomes" id="UP001500416"/>
    </source>
</evidence>
<feature type="region of interest" description="Disordered" evidence="1">
    <location>
        <begin position="37"/>
        <end position="60"/>
    </location>
</feature>
<organism evidence="2 3">
    <name type="scientific">Saccharothrix mutabilis subsp. mutabilis</name>
    <dbReference type="NCBI Taxonomy" id="66855"/>
    <lineage>
        <taxon>Bacteria</taxon>
        <taxon>Bacillati</taxon>
        <taxon>Actinomycetota</taxon>
        <taxon>Actinomycetes</taxon>
        <taxon>Pseudonocardiales</taxon>
        <taxon>Pseudonocardiaceae</taxon>
        <taxon>Saccharothrix</taxon>
    </lineage>
</organism>
<comment type="caution">
    <text evidence="2">The sequence shown here is derived from an EMBL/GenBank/DDBJ whole genome shotgun (WGS) entry which is preliminary data.</text>
</comment>
<feature type="compositionally biased region" description="Low complexity" evidence="1">
    <location>
        <begin position="38"/>
        <end position="60"/>
    </location>
</feature>
<name>A0ABN0UFA0_9PSEU</name>
<sequence length="1322" mass="141229">MANGGDEGDGARTAQTGVASDAGIVVQAGGDVTFVHNGSFRPGAGPARGPSAPGGPRSTRPMYLRQVDRIAAPRLLDRERELAELEDFCLREDRGPYVWWQAGPWAGKSALLAAFVSDPPESLAGRVWLVSFFVTARLAAQDTSDAFTTAVTAQLCELLGEEPALGVDESVRELLMLDLLSRAAATCRAAGGRLVLVVDGLDEDRGVTTGPHAHSIAALLPGRPEHGMRVVVAGRPNPPIPDDVPDWHPLRDAAVVRPLSGSPHARDRQRLGQSELKRLLRGGPVEQDVLGLLTAARGGLSRSDLRVLTGAGLVEVEDVLHTVAGRTFTRRPGIAGPEVYLLGHEELHTAACDYLGPERLAAYRARLFAWADGYLAPGAGRAAWPPETPEYLVTGYPRMLATIGDAARLTALATDRVRHDRMLDVSGGDAAALVEITTCQDLLLAAPGADLLALARLSVHRHELQTRNSHIPTELPAVWAVLGHTARAEALARGVTDPHHQELALELLADAVAATGDAGHAEQIVRGLPDVSQRARALARVAARLGATGHARSLAGKADVLLRTITRWHEHTATLIVLAGTWAALGEHDHAVRLARAIHDDHERARVLTTLARAAAVAGDRRGARRLAADAEQIAHRTTDDELRATLLAGLVGVAVRTGDHERAHDLVAEVDRIAGRITDPRDRSWALVGLVEALTAIGDHDRARSVARAIPRPGDGVRALRLVARDSAHPAAPHPAHDAERLARTITDPLDRARALTALARDAADTDPGSARRLATEAEQLARAITNRYRHTRTLTALAGALAAIGEHERANRTAHRITDPTDRGRALLDLTRSAVAADVPGVAHRLVEEAEQLAREITDPQDRDRHLVELAKAAWSAGLPERASRIADAVADRAARTEVLSTLASLMSASGDHARAARVARGIPRPDDRARAWVELALARVRAGDPPAARRLAEDAAATAREGSDVAQKAHVLARLLEALTTKERYRASRLSDVAAEIAAEGFTPTRARTTAEFIEALSATADERSAHRLTVRVARLAGTIQHTTSLEHIAHAFAVVGAEEELRTVVDRLAARNGWTSAWTEVVEALITSGHPERAVRIAFDMSRDHVQAVTLSRLAESLADRNEHALAGQVAIKAARKARYTLDPDVRAAVLAELSDTLVAAGDHERARRFVTEAARITPRHYGRAAGLARTFAAAGDLEQARLLATEAARLIRSTGDPDGQAAALAGLARTFATAGDLEQARLLAEEAARIVHRATRPDRKAKALTALAVVADLYGVERFLGEALVTGAWPTILPVLARLDPRVVVEIADELERSDTG</sequence>
<dbReference type="RefSeq" id="WP_343936889.1">
    <property type="nucleotide sequence ID" value="NZ_BAAABU010000016.1"/>
</dbReference>
<proteinExistence type="predicted"/>
<accession>A0ABN0UFA0</accession>
<protein>
    <recommendedName>
        <fullName evidence="4">NACHT domain-containing protein</fullName>
    </recommendedName>
</protein>
<reference evidence="2 3" key="1">
    <citation type="journal article" date="2019" name="Int. J. Syst. Evol. Microbiol.">
        <title>The Global Catalogue of Microorganisms (GCM) 10K type strain sequencing project: providing services to taxonomists for standard genome sequencing and annotation.</title>
        <authorList>
            <consortium name="The Broad Institute Genomics Platform"/>
            <consortium name="The Broad Institute Genome Sequencing Center for Infectious Disease"/>
            <person name="Wu L."/>
            <person name="Ma J."/>
        </authorList>
    </citation>
    <scope>NUCLEOTIDE SEQUENCE [LARGE SCALE GENOMIC DNA]</scope>
    <source>
        <strain evidence="2 3">JCM 3380</strain>
    </source>
</reference>
<dbReference type="Gene3D" id="1.25.40.10">
    <property type="entry name" value="Tetratricopeptide repeat domain"/>
    <property type="match status" value="5"/>
</dbReference>
<gene>
    <name evidence="2" type="ORF">GCM10010492_55740</name>
</gene>
<dbReference type="EMBL" id="BAAABU010000016">
    <property type="protein sequence ID" value="GAA0248682.1"/>
    <property type="molecule type" value="Genomic_DNA"/>
</dbReference>
<keyword evidence="3" id="KW-1185">Reference proteome</keyword>
<evidence type="ECO:0008006" key="4">
    <source>
        <dbReference type="Google" id="ProtNLM"/>
    </source>
</evidence>
<dbReference type="InterPro" id="IPR011990">
    <property type="entry name" value="TPR-like_helical_dom_sf"/>
</dbReference>
<dbReference type="PANTHER" id="PTHR10098">
    <property type="entry name" value="RAPSYN-RELATED"/>
    <property type="match status" value="1"/>
</dbReference>
<evidence type="ECO:0000313" key="2">
    <source>
        <dbReference type="EMBL" id="GAA0248682.1"/>
    </source>
</evidence>